<feature type="region of interest" description="Disordered" evidence="1">
    <location>
        <begin position="183"/>
        <end position="202"/>
    </location>
</feature>
<evidence type="ECO:0000313" key="3">
    <source>
        <dbReference type="Proteomes" id="UP001385499"/>
    </source>
</evidence>
<evidence type="ECO:0000313" key="2">
    <source>
        <dbReference type="EMBL" id="MEJ8474768.1"/>
    </source>
</evidence>
<dbReference type="Proteomes" id="UP001385499">
    <property type="component" value="Unassembled WGS sequence"/>
</dbReference>
<accession>A0ABU8TKS0</accession>
<feature type="compositionally biased region" description="Low complexity" evidence="1">
    <location>
        <begin position="184"/>
        <end position="202"/>
    </location>
</feature>
<protein>
    <submittedName>
        <fullName evidence="2">Uncharacterized protein</fullName>
    </submittedName>
</protein>
<organism evidence="2 3">
    <name type="scientific">Roseibium algae</name>
    <dbReference type="NCBI Taxonomy" id="3123038"/>
    <lineage>
        <taxon>Bacteria</taxon>
        <taxon>Pseudomonadati</taxon>
        <taxon>Pseudomonadota</taxon>
        <taxon>Alphaproteobacteria</taxon>
        <taxon>Hyphomicrobiales</taxon>
        <taxon>Stappiaceae</taxon>
        <taxon>Roseibium</taxon>
    </lineage>
</organism>
<reference evidence="2 3" key="1">
    <citation type="submission" date="2024-02" db="EMBL/GenBank/DDBJ databases">
        <title>Roseibium algae sp. nov., isolated from marine alga (Grateloupia sp.), showing potential in myo-inositol conversion.</title>
        <authorList>
            <person name="Wang Y."/>
        </authorList>
    </citation>
    <scope>NUCLEOTIDE SEQUENCE [LARGE SCALE GENOMIC DNA]</scope>
    <source>
        <strain evidence="2 3">H3510</strain>
    </source>
</reference>
<name>A0ABU8TKS0_9HYPH</name>
<proteinExistence type="predicted"/>
<keyword evidence="3" id="KW-1185">Reference proteome</keyword>
<dbReference type="RefSeq" id="WP_340274535.1">
    <property type="nucleotide sequence ID" value="NZ_JBAKIA010000006.1"/>
</dbReference>
<dbReference type="EMBL" id="JBAKIA010000006">
    <property type="protein sequence ID" value="MEJ8474768.1"/>
    <property type="molecule type" value="Genomic_DNA"/>
</dbReference>
<gene>
    <name evidence="2" type="ORF">V6575_11790</name>
</gene>
<comment type="caution">
    <text evidence="2">The sequence shown here is derived from an EMBL/GenBank/DDBJ whole genome shotgun (WGS) entry which is preliminary data.</text>
</comment>
<evidence type="ECO:0000256" key="1">
    <source>
        <dbReference type="SAM" id="MobiDB-lite"/>
    </source>
</evidence>
<sequence>MDEALKRGAADAVETPAVTPTQALKSLLEGYIKTSNLQSDYQVLHQTLPSVLGLAGEILKKKEEGDSAFAQGQDVVEKLLADASSTADKLSKAYADQHATLSNILADSDLLSEILKAGKEVSGAGLGIAPGAAGNSAADKPSVFRPGLPGLADGQLVNQLNTVMGNIQTMISQEVQKQTAQISAQMMAAAPQNQPPQNNRSR</sequence>